<name>A0A1Y2DY39_9PEZI</name>
<reference evidence="3 4" key="1">
    <citation type="submission" date="2016-07" db="EMBL/GenBank/DDBJ databases">
        <title>Pervasive Adenine N6-methylation of Active Genes in Fungi.</title>
        <authorList>
            <consortium name="DOE Joint Genome Institute"/>
            <person name="Mondo S.J."/>
            <person name="Dannebaum R.O."/>
            <person name="Kuo R.C."/>
            <person name="Labutti K."/>
            <person name="Haridas S."/>
            <person name="Kuo A."/>
            <person name="Salamov A."/>
            <person name="Ahrendt S.R."/>
            <person name="Lipzen A."/>
            <person name="Sullivan W."/>
            <person name="Andreopoulos W.B."/>
            <person name="Clum A."/>
            <person name="Lindquist E."/>
            <person name="Daum C."/>
            <person name="Ramamoorthy G.K."/>
            <person name="Gryganskyi A."/>
            <person name="Culley D."/>
            <person name="Magnuson J.K."/>
            <person name="James T.Y."/>
            <person name="O'Malley M.A."/>
            <person name="Stajich J.E."/>
            <person name="Spatafora J.W."/>
            <person name="Visel A."/>
            <person name="Grigoriev I.V."/>
        </authorList>
    </citation>
    <scope>NUCLEOTIDE SEQUENCE [LARGE SCALE GENOMIC DNA]</scope>
    <source>
        <strain evidence="3 4">CBS 129021</strain>
    </source>
</reference>
<dbReference type="RefSeq" id="XP_040715577.1">
    <property type="nucleotide sequence ID" value="XM_040856036.1"/>
</dbReference>
<comment type="caution">
    <text evidence="3">The sequence shown here is derived from an EMBL/GenBank/DDBJ whole genome shotgun (WGS) entry which is preliminary data.</text>
</comment>
<evidence type="ECO:0000313" key="3">
    <source>
        <dbReference type="EMBL" id="ORY64163.1"/>
    </source>
</evidence>
<evidence type="ECO:0000256" key="1">
    <source>
        <dbReference type="SAM" id="Phobius"/>
    </source>
</evidence>
<dbReference type="InterPro" id="IPR019433">
    <property type="entry name" value="GPI_ManTrfase_II_coact_Pga1"/>
</dbReference>
<protein>
    <submittedName>
        <fullName evidence="3">Uncharacterized protein</fullName>
    </submittedName>
</protein>
<dbReference type="GO" id="GO:0000030">
    <property type="term" value="F:mannosyltransferase activity"/>
    <property type="evidence" value="ECO:0007669"/>
    <property type="project" value="TreeGrafter"/>
</dbReference>
<feature type="transmembrane region" description="Helical" evidence="1">
    <location>
        <begin position="208"/>
        <end position="226"/>
    </location>
</feature>
<dbReference type="Proteomes" id="UP000193689">
    <property type="component" value="Unassembled WGS sequence"/>
</dbReference>
<dbReference type="GO" id="GO:0006506">
    <property type="term" value="P:GPI anchor biosynthetic process"/>
    <property type="evidence" value="ECO:0007669"/>
    <property type="project" value="TreeGrafter"/>
</dbReference>
<dbReference type="EMBL" id="MCFJ01000007">
    <property type="protein sequence ID" value="ORY64163.1"/>
    <property type="molecule type" value="Genomic_DNA"/>
</dbReference>
<accession>A0A1Y2DY39</accession>
<proteinExistence type="predicted"/>
<evidence type="ECO:0000256" key="2">
    <source>
        <dbReference type="SAM" id="SignalP"/>
    </source>
</evidence>
<gene>
    <name evidence="3" type="ORF">BCR38DRAFT_343491</name>
</gene>
<dbReference type="Pfam" id="PF10333">
    <property type="entry name" value="Pga1"/>
    <property type="match status" value="1"/>
</dbReference>
<keyword evidence="1" id="KW-0812">Transmembrane</keyword>
<dbReference type="GO" id="GO:0005789">
    <property type="term" value="C:endoplasmic reticulum membrane"/>
    <property type="evidence" value="ECO:0007669"/>
    <property type="project" value="TreeGrafter"/>
</dbReference>
<evidence type="ECO:0000313" key="4">
    <source>
        <dbReference type="Proteomes" id="UP000193689"/>
    </source>
</evidence>
<dbReference type="OrthoDB" id="3360032at2759"/>
<dbReference type="PANTHER" id="PTHR28022:SF1">
    <property type="entry name" value="GPI MANNOSYLTRANSFERASE 2 SUBUNIT PGA1"/>
    <property type="match status" value="1"/>
</dbReference>
<dbReference type="InParanoid" id="A0A1Y2DY39"/>
<keyword evidence="1" id="KW-0472">Membrane</keyword>
<sequence>MKLHAKLFSVASLATWLINTVTVLANTEKAIFLGAQTINMPTTHPNLDDLHIDTLTPENWTIRTHLEAQFPTESAQYGKATWLVLDRLTAGQRYEVRVCWAATQPTEFRLKTYELPAVFETPELITSLSEYSWSRQAYGQADETGSSATFKATSGALHKEKMASVLLLQILAAADYYTTNTTLMSKVPPVFVDIILDPFILNIFPRSLLPTVGYIIVVAVLSYFLARQISIWIRHTAQERDQAKKRQ</sequence>
<dbReference type="AlphaFoldDB" id="A0A1Y2DY39"/>
<keyword evidence="2" id="KW-0732">Signal</keyword>
<feature type="signal peptide" evidence="2">
    <location>
        <begin position="1"/>
        <end position="25"/>
    </location>
</feature>
<feature type="chain" id="PRO_5012305189" evidence="2">
    <location>
        <begin position="26"/>
        <end position="247"/>
    </location>
</feature>
<keyword evidence="4" id="KW-1185">Reference proteome</keyword>
<keyword evidence="1" id="KW-1133">Transmembrane helix</keyword>
<dbReference type="GeneID" id="63772248"/>
<dbReference type="GO" id="GO:0031501">
    <property type="term" value="C:mannosyltransferase complex"/>
    <property type="evidence" value="ECO:0007669"/>
    <property type="project" value="TreeGrafter"/>
</dbReference>
<organism evidence="3 4">
    <name type="scientific">Pseudomassariella vexata</name>
    <dbReference type="NCBI Taxonomy" id="1141098"/>
    <lineage>
        <taxon>Eukaryota</taxon>
        <taxon>Fungi</taxon>
        <taxon>Dikarya</taxon>
        <taxon>Ascomycota</taxon>
        <taxon>Pezizomycotina</taxon>
        <taxon>Sordariomycetes</taxon>
        <taxon>Xylariomycetidae</taxon>
        <taxon>Amphisphaeriales</taxon>
        <taxon>Pseudomassariaceae</taxon>
        <taxon>Pseudomassariella</taxon>
    </lineage>
</organism>
<dbReference type="PANTHER" id="PTHR28022">
    <property type="entry name" value="GPI MANNOSYLTRANSFERASE 2 SUBUNIT PGA1"/>
    <property type="match status" value="1"/>
</dbReference>